<keyword evidence="2" id="KW-1185">Reference proteome</keyword>
<dbReference type="AlphaFoldDB" id="A0A6B8RQJ2"/>
<sequence length="458" mass="50912">MATTKIAIHVQSDSAILDDQTIMLGETFFKKWKLTANQSVTLVYGSHKKDVKVISIARLVGLRLQGTLANLLGLHDGANLSIRYRKSTRTLYIGPLIGVMMSRVSTKDSEKPFGANTAFCKELTDACAKYGAFIYFYTPKGITPNSQTLNGWSFSNHWNKKTFPIPNVIYNRLTTRKLENQPIVQKLMNDAKSRYGSVVFNEKYLNKTEVFEALKKEPGLLGLLPESYHFKSFAMLKSMMARHSTIFLKPITGSLGKGIIRISRLSDKSYQYSFNNTLSGMRTKNFSNLTSLYSSISGVLKHQSFQIQQGLKLIEIGGRPIDFRVLVQRNELGEWSLTSIVARTAGQHNFVSNLARGGSLSKVKDIVGKSNLNPANKSTLNNKLGIAALKIAKGIEAQVPGHFAELGIDLAADSHGKVWLIEVNSKPSKEDNTPLVENKIRPSVIKVVRYAQFLAKFS</sequence>
<dbReference type="SUPFAM" id="SSF56059">
    <property type="entry name" value="Glutathione synthetase ATP-binding domain-like"/>
    <property type="match status" value="1"/>
</dbReference>
<accession>A0A6B8RQJ2</accession>
<dbReference type="EMBL" id="CP034235">
    <property type="protein sequence ID" value="QGQ97815.1"/>
    <property type="molecule type" value="Genomic_DNA"/>
</dbReference>
<organism evidence="1 2">
    <name type="scientific">Paenibacillus psychroresistens</name>
    <dbReference type="NCBI Taxonomy" id="1778678"/>
    <lineage>
        <taxon>Bacteria</taxon>
        <taxon>Bacillati</taxon>
        <taxon>Bacillota</taxon>
        <taxon>Bacilli</taxon>
        <taxon>Bacillales</taxon>
        <taxon>Paenibacillaceae</taxon>
        <taxon>Paenibacillus</taxon>
    </lineage>
</organism>
<dbReference type="RefSeq" id="WP_155702915.1">
    <property type="nucleotide sequence ID" value="NZ_CP034235.1"/>
</dbReference>
<evidence type="ECO:0000313" key="2">
    <source>
        <dbReference type="Proteomes" id="UP000426246"/>
    </source>
</evidence>
<dbReference type="KEGG" id="ppsc:EHS13_24450"/>
<dbReference type="Proteomes" id="UP000426246">
    <property type="component" value="Chromosome"/>
</dbReference>
<evidence type="ECO:0000313" key="1">
    <source>
        <dbReference type="EMBL" id="QGQ97815.1"/>
    </source>
</evidence>
<dbReference type="InterPro" id="IPR026838">
    <property type="entry name" value="YheC/D"/>
</dbReference>
<dbReference type="OrthoDB" id="7869153at2"/>
<dbReference type="Gene3D" id="3.30.470.20">
    <property type="entry name" value="ATP-grasp fold, B domain"/>
    <property type="match status" value="1"/>
</dbReference>
<gene>
    <name evidence="1" type="ORF">EHS13_24450</name>
</gene>
<protein>
    <submittedName>
        <fullName evidence="1">YheC/YheD family protein</fullName>
    </submittedName>
</protein>
<name>A0A6B8RQJ2_9BACL</name>
<reference evidence="2" key="1">
    <citation type="submission" date="2018-11" db="EMBL/GenBank/DDBJ databases">
        <title>Complete genome sequence of Paenibacillus sp. ML311-T8.</title>
        <authorList>
            <person name="Nam Y.-D."/>
            <person name="Kang J."/>
            <person name="Chung W.-H."/>
            <person name="Park Y.S."/>
        </authorList>
    </citation>
    <scope>NUCLEOTIDE SEQUENCE [LARGE SCALE GENOMIC DNA]</scope>
    <source>
        <strain evidence="2">ML311-T8</strain>
    </source>
</reference>
<proteinExistence type="predicted"/>
<dbReference type="Pfam" id="PF14398">
    <property type="entry name" value="ATPgrasp_YheCD"/>
    <property type="match status" value="1"/>
</dbReference>